<sequence length="166" mass="17580">MRILIAGVFLISSLLAAGGVQAGVYKCQKTSGEISYSDKPCVNAEPLEIPPATLLSGGSSHSASSPMANSSSVEGASLSGDACVTAINNGKDWIKSMRDVAKRNLQTGHMSQAEYAYGMRELESFQSGLNVSKCRSAAGNNKKFFQCLTKVTNHLAVCGRQYKPIL</sequence>
<evidence type="ECO:0000259" key="2">
    <source>
        <dbReference type="Pfam" id="PF13511"/>
    </source>
</evidence>
<feature type="signal peptide" evidence="1">
    <location>
        <begin position="1"/>
        <end position="22"/>
    </location>
</feature>
<dbReference type="STRING" id="626887.J057_16290"/>
<keyword evidence="1" id="KW-0732">Signal</keyword>
<dbReference type="OrthoDB" id="5766008at2"/>
<dbReference type="Pfam" id="PF13511">
    <property type="entry name" value="DUF4124"/>
    <property type="match status" value="1"/>
</dbReference>
<dbReference type="AlphaFoldDB" id="A0A371CG93"/>
<dbReference type="InterPro" id="IPR025392">
    <property type="entry name" value="DUF4124"/>
</dbReference>
<comment type="caution">
    <text evidence="3">The sequence shown here is derived from an EMBL/GenBank/DDBJ whole genome shotgun (WGS) entry which is preliminary data.</text>
</comment>
<proteinExistence type="predicted"/>
<evidence type="ECO:0000313" key="4">
    <source>
        <dbReference type="Proteomes" id="UP000013165"/>
    </source>
</evidence>
<organism evidence="3 4">
    <name type="scientific">Marinobacter nanhaiticus D15-8W</name>
    <dbReference type="NCBI Taxonomy" id="626887"/>
    <lineage>
        <taxon>Bacteria</taxon>
        <taxon>Pseudomonadati</taxon>
        <taxon>Pseudomonadota</taxon>
        <taxon>Gammaproteobacteria</taxon>
        <taxon>Pseudomonadales</taxon>
        <taxon>Marinobacteraceae</taxon>
        <taxon>Marinobacter</taxon>
    </lineage>
</organism>
<dbReference type="EMBL" id="APLQ01000014">
    <property type="protein sequence ID" value="RDW95416.1"/>
    <property type="molecule type" value="Genomic_DNA"/>
</dbReference>
<feature type="domain" description="DUF4124" evidence="2">
    <location>
        <begin position="13"/>
        <end position="45"/>
    </location>
</feature>
<keyword evidence="4" id="KW-1185">Reference proteome</keyword>
<name>A0A371CG93_9GAMM</name>
<evidence type="ECO:0000256" key="1">
    <source>
        <dbReference type="SAM" id="SignalP"/>
    </source>
</evidence>
<gene>
    <name evidence="3" type="ORF">J057_24460</name>
</gene>
<feature type="chain" id="PRO_5016671214" evidence="1">
    <location>
        <begin position="23"/>
        <end position="166"/>
    </location>
</feature>
<dbReference type="RefSeq" id="WP_115840242.1">
    <property type="nucleotide sequence ID" value="NZ_AP028878.1"/>
</dbReference>
<protein>
    <submittedName>
        <fullName evidence="3">DUF4124 domain-containing protein</fullName>
    </submittedName>
</protein>
<reference evidence="3 4" key="1">
    <citation type="journal article" date="2013" name="Genome Announc.">
        <title>Genome Sequence of the Polycyclic Aromatic Hydrocarbon-Degrading Bacterium Strain Marinobacter nanhaiticus D15-8WT.</title>
        <authorList>
            <person name="Cui Z."/>
            <person name="Gao W."/>
            <person name="Li Q."/>
            <person name="Xu G."/>
            <person name="Zheng L."/>
        </authorList>
    </citation>
    <scope>NUCLEOTIDE SEQUENCE [LARGE SCALE GENOMIC DNA]</scope>
    <source>
        <strain evidence="3 4">D15-8W</strain>
    </source>
</reference>
<evidence type="ECO:0000313" key="3">
    <source>
        <dbReference type="EMBL" id="RDW95416.1"/>
    </source>
</evidence>
<accession>A0A371CG93</accession>
<dbReference type="Proteomes" id="UP000013165">
    <property type="component" value="Unassembled WGS sequence"/>
</dbReference>